<accession>A0A857N4R7</accession>
<dbReference type="PANTHER" id="PTHR35272">
    <property type="entry name" value="THIOL:DISULFIDE INTERCHANGE PROTEIN DSBC-RELATED"/>
    <property type="match status" value="1"/>
</dbReference>
<dbReference type="InterPro" id="IPR051470">
    <property type="entry name" value="Thiol:disulfide_interchange"/>
</dbReference>
<dbReference type="RefSeq" id="WP_161931509.1">
    <property type="nucleotide sequence ID" value="NZ_CP047901.1"/>
</dbReference>
<dbReference type="PROSITE" id="PS51352">
    <property type="entry name" value="THIOREDOXIN_2"/>
    <property type="match status" value="1"/>
</dbReference>
<dbReference type="AlphaFoldDB" id="A0A857N4R7"/>
<dbReference type="InterPro" id="IPR036249">
    <property type="entry name" value="Thioredoxin-like_sf"/>
</dbReference>
<keyword evidence="5" id="KW-1185">Reference proteome</keyword>
<feature type="domain" description="Thioredoxin" evidence="3">
    <location>
        <begin position="52"/>
        <end position="242"/>
    </location>
</feature>
<organism evidence="4 5">
    <name type="scientific">Candidatus Chazhemtobacterium aquaticus</name>
    <dbReference type="NCBI Taxonomy" id="2715735"/>
    <lineage>
        <taxon>Bacteria</taxon>
        <taxon>Candidatus Chazhemtobacteraceae</taxon>
        <taxon>Candidatus Chazhemtobacterium</taxon>
    </lineage>
</organism>
<keyword evidence="2" id="KW-0472">Membrane</keyword>
<evidence type="ECO:0000256" key="1">
    <source>
        <dbReference type="SAM" id="MobiDB-lite"/>
    </source>
</evidence>
<dbReference type="Pfam" id="PF13462">
    <property type="entry name" value="Thioredoxin_4"/>
    <property type="match status" value="1"/>
</dbReference>
<evidence type="ECO:0000313" key="5">
    <source>
        <dbReference type="Proteomes" id="UP000463983"/>
    </source>
</evidence>
<dbReference type="InterPro" id="IPR012336">
    <property type="entry name" value="Thioredoxin-like_fold"/>
</dbReference>
<keyword evidence="2" id="KW-0812">Transmembrane</keyword>
<feature type="transmembrane region" description="Helical" evidence="2">
    <location>
        <begin position="12"/>
        <end position="30"/>
    </location>
</feature>
<reference evidence="5" key="1">
    <citation type="journal article" date="2020" name="Microorganisms">
        <title>Complete Genome of a Member of a New Bacterial Lineage in the Microgenomates Group Reveals an Unusual Nucleotide Composition Disparity Between Two Strands of DNA and Limited Metabolic Potential.</title>
        <authorList>
            <person name="Kadnikov V.V."/>
            <person name="Mardanov A.V."/>
            <person name="Beletsky A.V."/>
            <person name="Karnachuk O.V."/>
            <person name="Ravin N.V."/>
        </authorList>
    </citation>
    <scope>NUCLEOTIDE SEQUENCE [LARGE SCALE GENOMIC DNA]</scope>
</reference>
<dbReference type="EMBL" id="CP047901">
    <property type="protein sequence ID" value="QHO63107.1"/>
    <property type="molecule type" value="Genomic_DNA"/>
</dbReference>
<proteinExistence type="predicted"/>
<protein>
    <recommendedName>
        <fullName evidence="3">Thioredoxin domain-containing protein</fullName>
    </recommendedName>
</protein>
<dbReference type="KEGG" id="caqa:MICH65_0126"/>
<gene>
    <name evidence="4" type="ORF">MICH65_0126</name>
</gene>
<evidence type="ECO:0000259" key="3">
    <source>
        <dbReference type="PROSITE" id="PS51352"/>
    </source>
</evidence>
<evidence type="ECO:0000256" key="2">
    <source>
        <dbReference type="SAM" id="Phobius"/>
    </source>
</evidence>
<dbReference type="Gene3D" id="3.40.30.10">
    <property type="entry name" value="Glutaredoxin"/>
    <property type="match status" value="1"/>
</dbReference>
<evidence type="ECO:0000313" key="4">
    <source>
        <dbReference type="EMBL" id="QHO63107.1"/>
    </source>
</evidence>
<sequence>MPEQNSNKPLVNTLLVIALVIAAGAIGHLWTKAQYLEGQAGTTAGAQVGNAPDTAPTPPPFNADNLEPLSDSDLIRGNKDAKIILFEYSDLECPFCSRFHPTAQQALDEYGSEIAWVYRHFPLAQIHPKAQKFAEVVECTKNLNGNDLAWQVIDAIFEDQTITVDQAADMAINLGVNNNALNSCLDGDETADYIATQLSAGEAAGITGTPGTIILNTQTGQAELIPGALPFDQIKQTIDSLK</sequence>
<dbReference type="SUPFAM" id="SSF52833">
    <property type="entry name" value="Thioredoxin-like"/>
    <property type="match status" value="1"/>
</dbReference>
<dbReference type="Proteomes" id="UP000463983">
    <property type="component" value="Chromosome"/>
</dbReference>
<feature type="region of interest" description="Disordered" evidence="1">
    <location>
        <begin position="46"/>
        <end position="70"/>
    </location>
</feature>
<name>A0A857N4R7_9BACT</name>
<keyword evidence="2" id="KW-1133">Transmembrane helix</keyword>
<dbReference type="InterPro" id="IPR013766">
    <property type="entry name" value="Thioredoxin_domain"/>
</dbReference>
<dbReference type="PANTHER" id="PTHR35272:SF3">
    <property type="entry name" value="THIOL:DISULFIDE INTERCHANGE PROTEIN DSBC"/>
    <property type="match status" value="1"/>
</dbReference>